<evidence type="ECO:0000313" key="3">
    <source>
        <dbReference type="Proteomes" id="UP000186922"/>
    </source>
</evidence>
<keyword evidence="3" id="KW-1185">Reference proteome</keyword>
<protein>
    <submittedName>
        <fullName evidence="2">Uncharacterized protein</fullName>
    </submittedName>
</protein>
<evidence type="ECO:0000256" key="1">
    <source>
        <dbReference type="SAM" id="MobiDB-lite"/>
    </source>
</evidence>
<gene>
    <name evidence="2" type="primary">RvY_14661-1</name>
    <name evidence="2" type="synonym">RvY_14661.1</name>
    <name evidence="2" type="ORF">RvY_14661</name>
</gene>
<name>A0A1D1VVV0_RAMVA</name>
<organism evidence="2 3">
    <name type="scientific">Ramazzottius varieornatus</name>
    <name type="common">Water bear</name>
    <name type="synonym">Tardigrade</name>
    <dbReference type="NCBI Taxonomy" id="947166"/>
    <lineage>
        <taxon>Eukaryota</taxon>
        <taxon>Metazoa</taxon>
        <taxon>Ecdysozoa</taxon>
        <taxon>Tardigrada</taxon>
        <taxon>Eutardigrada</taxon>
        <taxon>Parachela</taxon>
        <taxon>Hypsibioidea</taxon>
        <taxon>Ramazzottiidae</taxon>
        <taxon>Ramazzottius</taxon>
    </lineage>
</organism>
<reference evidence="2 3" key="1">
    <citation type="journal article" date="2016" name="Nat. Commun.">
        <title>Extremotolerant tardigrade genome and improved radiotolerance of human cultured cells by tardigrade-unique protein.</title>
        <authorList>
            <person name="Hashimoto T."/>
            <person name="Horikawa D.D."/>
            <person name="Saito Y."/>
            <person name="Kuwahara H."/>
            <person name="Kozuka-Hata H."/>
            <person name="Shin-I T."/>
            <person name="Minakuchi Y."/>
            <person name="Ohishi K."/>
            <person name="Motoyama A."/>
            <person name="Aizu T."/>
            <person name="Enomoto A."/>
            <person name="Kondo K."/>
            <person name="Tanaka S."/>
            <person name="Hara Y."/>
            <person name="Koshikawa S."/>
            <person name="Sagara H."/>
            <person name="Miura T."/>
            <person name="Yokobori S."/>
            <person name="Miyagawa K."/>
            <person name="Suzuki Y."/>
            <person name="Kubo T."/>
            <person name="Oyama M."/>
            <person name="Kohara Y."/>
            <person name="Fujiyama A."/>
            <person name="Arakawa K."/>
            <person name="Katayama T."/>
            <person name="Toyoda A."/>
            <person name="Kunieda T."/>
        </authorList>
    </citation>
    <scope>NUCLEOTIDE SEQUENCE [LARGE SCALE GENOMIC DNA]</scope>
    <source>
        <strain evidence="2 3">YOKOZUNA-1</strain>
    </source>
</reference>
<evidence type="ECO:0000313" key="2">
    <source>
        <dbReference type="EMBL" id="GAV04373.1"/>
    </source>
</evidence>
<feature type="region of interest" description="Disordered" evidence="1">
    <location>
        <begin position="138"/>
        <end position="203"/>
    </location>
</feature>
<accession>A0A1D1VVV0</accession>
<dbReference type="Proteomes" id="UP000186922">
    <property type="component" value="Unassembled WGS sequence"/>
</dbReference>
<sequence>MSWNGQLGGSSARYSAFGKGQDQFGGYGATSYGGSKPVSMMEMRHAVNGTGSGGGYDHVSRPGSIISPMASGGSATLITIRYGQYGRGYQGEHGGNIMMYGGPHDGESRGLGGQGQDRFVMAREMDNHANQYSATYGRHNQDYGEAPPYGRPDNNQWDHGPSEVGYGRGRFNSPNDTIGHQDGHDHPGSYGRGGYGHGSNWNY</sequence>
<comment type="caution">
    <text evidence="2">The sequence shown here is derived from an EMBL/GenBank/DDBJ whole genome shotgun (WGS) entry which is preliminary data.</text>
</comment>
<dbReference type="EMBL" id="BDGG01000010">
    <property type="protein sequence ID" value="GAV04373.1"/>
    <property type="molecule type" value="Genomic_DNA"/>
</dbReference>
<proteinExistence type="predicted"/>
<dbReference type="AlphaFoldDB" id="A0A1D1VVV0"/>